<dbReference type="GO" id="GO:0051538">
    <property type="term" value="F:3 iron, 4 sulfur cluster binding"/>
    <property type="evidence" value="ECO:0007669"/>
    <property type="project" value="UniProtKB-KW"/>
</dbReference>
<keyword evidence="6" id="KW-1185">Reference proteome</keyword>
<evidence type="ECO:0000313" key="5">
    <source>
        <dbReference type="EMBL" id="AFL73159.1"/>
    </source>
</evidence>
<dbReference type="HOGENOM" id="CLU_093095_0_0_6"/>
<dbReference type="eggNOG" id="COG1941">
    <property type="taxonomic scope" value="Bacteria"/>
</dbReference>
<keyword evidence="3" id="KW-0003">3Fe-4S</keyword>
<evidence type="ECO:0000259" key="4">
    <source>
        <dbReference type="Pfam" id="PF01058"/>
    </source>
</evidence>
<name>I3Y841_THIV6</name>
<keyword evidence="3" id="KW-0408">Iron</keyword>
<dbReference type="InterPro" id="IPR051349">
    <property type="entry name" value="Hydrogenase_assoc-protein"/>
</dbReference>
<keyword evidence="3" id="KW-0411">Iron-sulfur</keyword>
<keyword evidence="2" id="KW-0560">Oxidoreductase</keyword>
<dbReference type="Pfam" id="PF01058">
    <property type="entry name" value="Oxidored_q6"/>
    <property type="match status" value="1"/>
</dbReference>
<dbReference type="InterPro" id="IPR037024">
    <property type="entry name" value="NiFe_Hase_small_N_sf"/>
</dbReference>
<evidence type="ECO:0000256" key="3">
    <source>
        <dbReference type="ARBA" id="ARBA00023291"/>
    </source>
</evidence>
<dbReference type="Gene3D" id="3.40.50.700">
    <property type="entry name" value="NADH:ubiquinone oxidoreductase-like, 20kDa subunit"/>
    <property type="match status" value="1"/>
</dbReference>
<feature type="domain" description="NADH:ubiquinone oxidoreductase-like 20kDa subunit" evidence="4">
    <location>
        <begin position="17"/>
        <end position="163"/>
    </location>
</feature>
<dbReference type="GO" id="GO:0016491">
    <property type="term" value="F:oxidoreductase activity"/>
    <property type="evidence" value="ECO:0007669"/>
    <property type="project" value="UniProtKB-KW"/>
</dbReference>
<dbReference type="STRING" id="765911.Thivi_1129"/>
<organism evidence="5 6">
    <name type="scientific">Thiocystis violascens (strain ATCC 17096 / DSM 198 / 6111)</name>
    <name type="common">Chromatium violascens</name>
    <dbReference type="NCBI Taxonomy" id="765911"/>
    <lineage>
        <taxon>Bacteria</taxon>
        <taxon>Pseudomonadati</taxon>
        <taxon>Pseudomonadota</taxon>
        <taxon>Gammaproteobacteria</taxon>
        <taxon>Chromatiales</taxon>
        <taxon>Chromatiaceae</taxon>
        <taxon>Thiocystis</taxon>
    </lineage>
</organism>
<reference evidence="5 6" key="1">
    <citation type="submission" date="2012-06" db="EMBL/GenBank/DDBJ databases">
        <title>Complete sequence of Thiocystis violascens DSM 198.</title>
        <authorList>
            <consortium name="US DOE Joint Genome Institute"/>
            <person name="Lucas S."/>
            <person name="Han J."/>
            <person name="Lapidus A."/>
            <person name="Cheng J.-F."/>
            <person name="Goodwin L."/>
            <person name="Pitluck S."/>
            <person name="Peters L."/>
            <person name="Ovchinnikova G."/>
            <person name="Teshima H."/>
            <person name="Detter J.C."/>
            <person name="Han C."/>
            <person name="Tapia R."/>
            <person name="Land M."/>
            <person name="Hauser L."/>
            <person name="Kyrpides N."/>
            <person name="Ivanova N."/>
            <person name="Pagani I."/>
            <person name="Vogl K."/>
            <person name="Liu Z."/>
            <person name="Frigaard N.-U."/>
            <person name="Bryant D."/>
            <person name="Woyke T."/>
        </authorList>
    </citation>
    <scope>NUCLEOTIDE SEQUENCE [LARGE SCALE GENOMIC DNA]</scope>
    <source>
        <strain evidence="6">ATCC 17096 / DSM 198 / 6111</strain>
    </source>
</reference>
<accession>I3Y841</accession>
<dbReference type="EMBL" id="CP003154">
    <property type="protein sequence ID" value="AFL73159.1"/>
    <property type="molecule type" value="Genomic_DNA"/>
</dbReference>
<proteinExistence type="predicted"/>
<dbReference type="PANTHER" id="PTHR42845">
    <property type="entry name" value="COENZYME F420-REDUCING HYDROGENASE, GAMMA SUBUNIT"/>
    <property type="match status" value="1"/>
</dbReference>
<dbReference type="InterPro" id="IPR006137">
    <property type="entry name" value="NADH_UbQ_OxRdtase-like_20kDa"/>
</dbReference>
<gene>
    <name evidence="5" type="ordered locus">Thivi_1129</name>
</gene>
<dbReference type="OrthoDB" id="9787729at2"/>
<dbReference type="AlphaFoldDB" id="I3Y841"/>
<dbReference type="PANTHER" id="PTHR42845:SF1">
    <property type="entry name" value="HYDROGENASE SMALL SUBUNIT"/>
    <property type="match status" value="1"/>
</dbReference>
<protein>
    <submittedName>
        <fullName evidence="5">Coenzyme F420-reducing hydrogenase, gamma subunit</fullName>
    </submittedName>
</protein>
<evidence type="ECO:0000256" key="1">
    <source>
        <dbReference type="ARBA" id="ARBA00001927"/>
    </source>
</evidence>
<dbReference type="RefSeq" id="WP_014777643.1">
    <property type="nucleotide sequence ID" value="NC_018012.1"/>
</dbReference>
<evidence type="ECO:0000313" key="6">
    <source>
        <dbReference type="Proteomes" id="UP000006062"/>
    </source>
</evidence>
<dbReference type="Proteomes" id="UP000006062">
    <property type="component" value="Chromosome"/>
</dbReference>
<dbReference type="SUPFAM" id="SSF56770">
    <property type="entry name" value="HydA/Nqo6-like"/>
    <property type="match status" value="1"/>
</dbReference>
<evidence type="ECO:0000256" key="2">
    <source>
        <dbReference type="ARBA" id="ARBA00023002"/>
    </source>
</evidence>
<dbReference type="KEGG" id="tvi:Thivi_1129"/>
<comment type="cofactor">
    <cofactor evidence="1">
        <name>[3Fe-4S] cluster</name>
        <dbReference type="ChEBI" id="CHEBI:21137"/>
    </cofactor>
</comment>
<keyword evidence="3" id="KW-0479">Metal-binding</keyword>
<sequence>MSTPTKITVATAWLDGCSGCHMSFLDLDERLIELAQKVDIVYSPLVDTKELPDRVDVGILEGSISSEDDLEKARLFRAHCHLLISLGDCAVTGNVPAMRNHFKLADVMDRAYRENVTLQLQIPTRGVPALLTPVKPVHGEVKVDVFVPGCPPSADAIWYVLNELIEGRTPDPSSVTRFGA</sequence>